<dbReference type="PROSITE" id="PS50950">
    <property type="entry name" value="ZF_THAP"/>
    <property type="match status" value="1"/>
</dbReference>
<evidence type="ECO:0000256" key="1">
    <source>
        <dbReference type="ARBA" id="ARBA00022723"/>
    </source>
</evidence>
<evidence type="ECO:0000259" key="8">
    <source>
        <dbReference type="PROSITE" id="PS50950"/>
    </source>
</evidence>
<comment type="function">
    <text evidence="6">DNA-binding transcription regulator that regulates endothelial cell proliferation and G1/S cell-cycle progression. Specifically binds the 5'-[AT]NTNN[GT]GGCA[AGT]-3' core DNA sequence and acts by modulating expression of pRB-E2F cell-cycle target genes.</text>
</comment>
<reference evidence="9" key="1">
    <citation type="submission" date="2025-05" db="UniProtKB">
        <authorList>
            <consortium name="Ensembl"/>
        </authorList>
    </citation>
    <scope>IDENTIFICATION</scope>
</reference>
<name>A0A8C4WVL7_EPTBU</name>
<organism evidence="9 10">
    <name type="scientific">Eptatretus burgeri</name>
    <name type="common">Inshore hagfish</name>
    <dbReference type="NCBI Taxonomy" id="7764"/>
    <lineage>
        <taxon>Eukaryota</taxon>
        <taxon>Metazoa</taxon>
        <taxon>Chordata</taxon>
        <taxon>Craniata</taxon>
        <taxon>Vertebrata</taxon>
        <taxon>Cyclostomata</taxon>
        <taxon>Myxini</taxon>
        <taxon>Myxiniformes</taxon>
        <taxon>Myxinidae</taxon>
        <taxon>Eptatretinae</taxon>
        <taxon>Eptatretus</taxon>
    </lineage>
</organism>
<evidence type="ECO:0000313" key="9">
    <source>
        <dbReference type="Ensembl" id="ENSEBUP00000013985.1"/>
    </source>
</evidence>
<dbReference type="Gene3D" id="6.20.210.20">
    <property type="entry name" value="THAP domain"/>
    <property type="match status" value="1"/>
</dbReference>
<dbReference type="Proteomes" id="UP000694388">
    <property type="component" value="Unplaced"/>
</dbReference>
<dbReference type="InterPro" id="IPR006612">
    <property type="entry name" value="THAP_Znf"/>
</dbReference>
<dbReference type="Ensembl" id="ENSEBUT00000014556.1">
    <property type="protein sequence ID" value="ENSEBUP00000013978.1"/>
    <property type="gene ID" value="ENSEBUG00000008816.1"/>
</dbReference>
<dbReference type="GeneTree" id="ENSGT00990000213074"/>
<keyword evidence="2 5" id="KW-0863">Zinc-finger</keyword>
<protein>
    <recommendedName>
        <fullName evidence="6">THAP domain-containing protein 1</fullName>
    </recommendedName>
</protein>
<keyword evidence="1" id="KW-0479">Metal-binding</keyword>
<dbReference type="InterPro" id="IPR038441">
    <property type="entry name" value="THAP_Znf_sf"/>
</dbReference>
<keyword evidence="3" id="KW-0862">Zinc</keyword>
<keyword evidence="6" id="KW-0175">Coiled coil</keyword>
<dbReference type="GO" id="GO:0008270">
    <property type="term" value="F:zinc ion binding"/>
    <property type="evidence" value="ECO:0007669"/>
    <property type="project" value="UniProtKB-KW"/>
</dbReference>
<keyword evidence="4 5" id="KW-0238">DNA-binding</keyword>
<dbReference type="GO" id="GO:0001935">
    <property type="term" value="P:endothelial cell proliferation"/>
    <property type="evidence" value="ECO:0007669"/>
    <property type="project" value="UniProtKB-UniRule"/>
</dbReference>
<dbReference type="Pfam" id="PF05485">
    <property type="entry name" value="THAP"/>
    <property type="match status" value="1"/>
</dbReference>
<sequence length="168" mass="18894">MPHCCVPGCNHRSETKPQLSFYRFPVDPNQRKQWTERVRRADSGFHPDRARICSHHFPGGKSEGPTLFPWNEEKPFAFSSAEKTPKRKKKGTTLTSEQTQFNPLTVLADAALGEEKVPLGFSESPAARGLRADDVILETENNNMLLVGVNQLKEEVTQLKENKGTYNA</sequence>
<dbReference type="Ensembl" id="ENSEBUT00000014561.1">
    <property type="protein sequence ID" value="ENSEBUP00000013985.1"/>
    <property type="gene ID" value="ENSEBUG00000008816.1"/>
</dbReference>
<evidence type="ECO:0000256" key="4">
    <source>
        <dbReference type="ARBA" id="ARBA00023125"/>
    </source>
</evidence>
<keyword evidence="6" id="KW-0804">Transcription</keyword>
<dbReference type="GO" id="GO:0043565">
    <property type="term" value="F:sequence-specific DNA binding"/>
    <property type="evidence" value="ECO:0007669"/>
    <property type="project" value="UniProtKB-UniRule"/>
</dbReference>
<evidence type="ECO:0000256" key="5">
    <source>
        <dbReference type="PROSITE-ProRule" id="PRU00309"/>
    </source>
</evidence>
<accession>A0A8C4WVL7</accession>
<evidence type="ECO:0000313" key="10">
    <source>
        <dbReference type="Proteomes" id="UP000694388"/>
    </source>
</evidence>
<dbReference type="OMA" id="RFAWNIN"/>
<comment type="similarity">
    <text evidence="6">Belongs to the THAP1 family.</text>
</comment>
<dbReference type="PANTHER" id="PTHR46600">
    <property type="entry name" value="THAP DOMAIN-CONTAINING"/>
    <property type="match status" value="1"/>
</dbReference>
<keyword evidence="6" id="KW-0539">Nucleus</keyword>
<evidence type="ECO:0000256" key="7">
    <source>
        <dbReference type="SAM" id="MobiDB-lite"/>
    </source>
</evidence>
<feature type="domain" description="THAP-type" evidence="8">
    <location>
        <begin position="1"/>
        <end position="82"/>
    </location>
</feature>
<comment type="subcellular location">
    <subcellularLocation>
        <location evidence="6">Nucleus</location>
        <location evidence="6">Nucleoplasm</location>
    </subcellularLocation>
</comment>
<proteinExistence type="inferred from homology"/>
<dbReference type="GO" id="GO:0003700">
    <property type="term" value="F:DNA-binding transcription factor activity"/>
    <property type="evidence" value="ECO:0007669"/>
    <property type="project" value="UniProtKB-UniRule"/>
</dbReference>
<evidence type="ECO:0000256" key="6">
    <source>
        <dbReference type="RuleBase" id="RU369073"/>
    </source>
</evidence>
<feature type="region of interest" description="Disordered" evidence="7">
    <location>
        <begin position="78"/>
        <end position="98"/>
    </location>
</feature>
<keyword evidence="6" id="KW-0805">Transcription regulation</keyword>
<dbReference type="PANTHER" id="PTHR46600:SF11">
    <property type="entry name" value="THAP DOMAIN-CONTAINING PROTEIN 10"/>
    <property type="match status" value="1"/>
</dbReference>
<dbReference type="SMART" id="SM00980">
    <property type="entry name" value="THAP"/>
    <property type="match status" value="1"/>
</dbReference>
<keyword evidence="10" id="KW-1185">Reference proteome</keyword>
<dbReference type="SUPFAM" id="SSF57716">
    <property type="entry name" value="Glucocorticoid receptor-like (DNA-binding domain)"/>
    <property type="match status" value="1"/>
</dbReference>
<keyword evidence="6" id="KW-0131">Cell cycle</keyword>
<dbReference type="GO" id="GO:0005654">
    <property type="term" value="C:nucleoplasm"/>
    <property type="evidence" value="ECO:0007669"/>
    <property type="project" value="UniProtKB-SubCell"/>
</dbReference>
<evidence type="ECO:0000256" key="3">
    <source>
        <dbReference type="ARBA" id="ARBA00022833"/>
    </source>
</evidence>
<dbReference type="AlphaFoldDB" id="A0A8C4WVL7"/>
<dbReference type="InterPro" id="IPR026516">
    <property type="entry name" value="THAP1/10"/>
</dbReference>
<evidence type="ECO:0000256" key="2">
    <source>
        <dbReference type="ARBA" id="ARBA00022771"/>
    </source>
</evidence>